<protein>
    <submittedName>
        <fullName evidence="1">Uncharacterized protein</fullName>
    </submittedName>
</protein>
<accession>A0A653E9I8</accession>
<name>A0A653E9I8_9PSED</name>
<dbReference type="EMBL" id="LR215729">
    <property type="protein sequence ID" value="VEV99363.1"/>
    <property type="molecule type" value="Genomic_DNA"/>
</dbReference>
<dbReference type="AlphaFoldDB" id="A0A653E9I8"/>
<organism evidence="1">
    <name type="scientific">Pseudomonas marincola</name>
    <dbReference type="NCBI Taxonomy" id="437900"/>
    <lineage>
        <taxon>Bacteria</taxon>
        <taxon>Pseudomonadati</taxon>
        <taxon>Pseudomonadota</taxon>
        <taxon>Gammaproteobacteria</taxon>
        <taxon>Pseudomonadales</taxon>
        <taxon>Pseudomonadaceae</taxon>
        <taxon>Pseudomonas</taxon>
    </lineage>
</organism>
<evidence type="ECO:0000313" key="1">
    <source>
        <dbReference type="EMBL" id="VEV99363.1"/>
    </source>
</evidence>
<gene>
    <name evidence="1" type="ORF">PMYSY11_4320</name>
</gene>
<sequence length="98" mass="11231">MQNKDQVMRGEANLIMTRMMTRGLGFLAHYLQQYRACVPVYLWCGGLLNDYIFAPASLRVCYLGDEIDQKKSCTGTRLRRGSWLCAHWGDRGVASPWL</sequence>
<proteinExistence type="predicted"/>
<reference evidence="1" key="1">
    <citation type="submission" date="2019-02" db="EMBL/GenBank/DDBJ databases">
        <authorList>
            <consortium name="Genoscope - CEA"/>
            <person name="William W."/>
        </authorList>
    </citation>
    <scope>NUCLEOTIDE SEQUENCE [LARGE SCALE GENOMIC DNA]</scope>
    <source>
        <strain evidence="1">YSy11</strain>
    </source>
</reference>